<name>A0A0L8GCE0_OCTBM</name>
<sequence>MMHTCICSFTENHRETHTASQSSSVCILYNYMYRNMCVIYFFSEFIFVKNIGDLAEKFTH</sequence>
<gene>
    <name evidence="1" type="ORF">OCBIM_22036608mg</name>
</gene>
<reference evidence="1" key="1">
    <citation type="submission" date="2015-07" db="EMBL/GenBank/DDBJ databases">
        <title>MeaNS - Measles Nucleotide Surveillance Program.</title>
        <authorList>
            <person name="Tran T."/>
            <person name="Druce J."/>
        </authorList>
    </citation>
    <scope>NUCLEOTIDE SEQUENCE</scope>
    <source>
        <strain evidence="1">UCB-OBI-ISO-001</strain>
        <tissue evidence="1">Gonad</tissue>
    </source>
</reference>
<proteinExistence type="predicted"/>
<protein>
    <submittedName>
        <fullName evidence="1">Uncharacterized protein</fullName>
    </submittedName>
</protein>
<evidence type="ECO:0000313" key="1">
    <source>
        <dbReference type="EMBL" id="KOF74185.1"/>
    </source>
</evidence>
<accession>A0A0L8GCE0</accession>
<dbReference type="EMBL" id="KQ422804">
    <property type="protein sequence ID" value="KOF74185.1"/>
    <property type="molecule type" value="Genomic_DNA"/>
</dbReference>
<organism evidence="1">
    <name type="scientific">Octopus bimaculoides</name>
    <name type="common">California two-spotted octopus</name>
    <dbReference type="NCBI Taxonomy" id="37653"/>
    <lineage>
        <taxon>Eukaryota</taxon>
        <taxon>Metazoa</taxon>
        <taxon>Spiralia</taxon>
        <taxon>Lophotrochozoa</taxon>
        <taxon>Mollusca</taxon>
        <taxon>Cephalopoda</taxon>
        <taxon>Coleoidea</taxon>
        <taxon>Octopodiformes</taxon>
        <taxon>Octopoda</taxon>
        <taxon>Incirrata</taxon>
        <taxon>Octopodidae</taxon>
        <taxon>Octopus</taxon>
    </lineage>
</organism>
<dbReference type="AlphaFoldDB" id="A0A0L8GCE0"/>